<sequence length="454" mass="49792">MNDNTQNPLGVKPILPLIIKLSIPSIISMFVQALYNVVDSIFVSRISETALAALSLAFPIQLILIAMGVGTGIGTSSLISRLLGMKEYDKASNTALHVVLISFIYGTITALVGYFFVDDIVGTFTSDKILIGHAISYIQPILLGSIAVYLPTIGNNILRGEGNTFIPMVTMLIGSVLNIILDPILIFGYGPFPEMGVAGAAIATIASRIISGSFIIWVLLSNNNRVKFNIKKFNFDKDIIRKLYAVALPAITMQCMASFMISSFNYLLSDYGESAISAMGIYIRLQSFVFMPVFGLNQGYIPIMGYNYGHKHPNRMKEAMKYATLIAFTFTTIGTIIFQLFPENLILLFGNSEELLSIGTKALTTISIAFPIIGPAIIGSTTFQALGFGIPSLILSFLRQMILLLPVGYLLNKLGGLDYIWFSFPISEVISFIVMIIWLTSTLKKVFLKLEKDN</sequence>
<organism evidence="8 9">
    <name type="scientific">Anaeromicrobium sediminis</name>
    <dbReference type="NCBI Taxonomy" id="1478221"/>
    <lineage>
        <taxon>Bacteria</taxon>
        <taxon>Bacillati</taxon>
        <taxon>Bacillota</taxon>
        <taxon>Clostridia</taxon>
        <taxon>Peptostreptococcales</taxon>
        <taxon>Thermotaleaceae</taxon>
        <taxon>Anaeromicrobium</taxon>
    </lineage>
</organism>
<keyword evidence="3" id="KW-1003">Cell membrane</keyword>
<evidence type="ECO:0000256" key="1">
    <source>
        <dbReference type="ARBA" id="ARBA00004651"/>
    </source>
</evidence>
<evidence type="ECO:0000256" key="7">
    <source>
        <dbReference type="SAM" id="Phobius"/>
    </source>
</evidence>
<evidence type="ECO:0000256" key="6">
    <source>
        <dbReference type="ARBA" id="ARBA00023136"/>
    </source>
</evidence>
<keyword evidence="9" id="KW-1185">Reference proteome</keyword>
<gene>
    <name evidence="8" type="ORF">CCE28_10720</name>
</gene>
<evidence type="ECO:0000313" key="9">
    <source>
        <dbReference type="Proteomes" id="UP000216024"/>
    </source>
</evidence>
<evidence type="ECO:0000256" key="3">
    <source>
        <dbReference type="ARBA" id="ARBA00022475"/>
    </source>
</evidence>
<dbReference type="PANTHER" id="PTHR43823">
    <property type="entry name" value="SPORULATION PROTEIN YKVU"/>
    <property type="match status" value="1"/>
</dbReference>
<dbReference type="AlphaFoldDB" id="A0A267MIH0"/>
<dbReference type="EMBL" id="NIBG01000008">
    <property type="protein sequence ID" value="PAB59326.1"/>
    <property type="molecule type" value="Genomic_DNA"/>
</dbReference>
<feature type="transmembrane region" description="Helical" evidence="7">
    <location>
        <begin position="129"/>
        <end position="153"/>
    </location>
</feature>
<feature type="transmembrane region" description="Helical" evidence="7">
    <location>
        <begin position="243"/>
        <end position="261"/>
    </location>
</feature>
<accession>A0A267MIH0</accession>
<evidence type="ECO:0000256" key="2">
    <source>
        <dbReference type="ARBA" id="ARBA00022448"/>
    </source>
</evidence>
<dbReference type="InterPro" id="IPR051327">
    <property type="entry name" value="MATE_MepA_subfamily"/>
</dbReference>
<reference evidence="8 9" key="1">
    <citation type="submission" date="2017-06" db="EMBL/GenBank/DDBJ databases">
        <title>Draft genome sequence of anaerobic fermentative bacterium Anaeromicrobium sediminis DY2726D isolated from West Pacific Ocean sediments.</title>
        <authorList>
            <person name="Zeng X."/>
        </authorList>
    </citation>
    <scope>NUCLEOTIDE SEQUENCE [LARGE SCALE GENOMIC DNA]</scope>
    <source>
        <strain evidence="8 9">DY2726D</strain>
    </source>
</reference>
<proteinExistence type="predicted"/>
<keyword evidence="2" id="KW-0813">Transport</keyword>
<comment type="caution">
    <text evidence="8">The sequence shown here is derived from an EMBL/GenBank/DDBJ whole genome shotgun (WGS) entry which is preliminary data.</text>
</comment>
<dbReference type="GO" id="GO:0015297">
    <property type="term" value="F:antiporter activity"/>
    <property type="evidence" value="ECO:0007669"/>
    <property type="project" value="InterPro"/>
</dbReference>
<feature type="transmembrane region" description="Helical" evidence="7">
    <location>
        <begin position="195"/>
        <end position="222"/>
    </location>
</feature>
<evidence type="ECO:0000256" key="4">
    <source>
        <dbReference type="ARBA" id="ARBA00022692"/>
    </source>
</evidence>
<feature type="transmembrane region" description="Helical" evidence="7">
    <location>
        <begin position="21"/>
        <end position="38"/>
    </location>
</feature>
<keyword evidence="4 7" id="KW-0812">Transmembrane</keyword>
<feature type="transmembrane region" description="Helical" evidence="7">
    <location>
        <begin position="165"/>
        <end position="189"/>
    </location>
</feature>
<dbReference type="Pfam" id="PF01554">
    <property type="entry name" value="MatE"/>
    <property type="match status" value="2"/>
</dbReference>
<feature type="transmembrane region" description="Helical" evidence="7">
    <location>
        <begin position="322"/>
        <end position="341"/>
    </location>
</feature>
<evidence type="ECO:0000256" key="5">
    <source>
        <dbReference type="ARBA" id="ARBA00022989"/>
    </source>
</evidence>
<keyword evidence="5 7" id="KW-1133">Transmembrane helix</keyword>
<dbReference type="PIRSF" id="PIRSF006603">
    <property type="entry name" value="DinF"/>
    <property type="match status" value="1"/>
</dbReference>
<feature type="transmembrane region" description="Helical" evidence="7">
    <location>
        <begin position="419"/>
        <end position="439"/>
    </location>
</feature>
<protein>
    <submittedName>
        <fullName evidence="8">MATE family efflux transporter</fullName>
    </submittedName>
</protein>
<keyword evidence="6 7" id="KW-0472">Membrane</keyword>
<feature type="transmembrane region" description="Helical" evidence="7">
    <location>
        <begin position="361"/>
        <end position="378"/>
    </location>
</feature>
<feature type="transmembrane region" description="Helical" evidence="7">
    <location>
        <begin position="385"/>
        <end position="407"/>
    </location>
</feature>
<comment type="subcellular location">
    <subcellularLocation>
        <location evidence="1">Cell membrane</location>
        <topology evidence="1">Multi-pass membrane protein</topology>
    </subcellularLocation>
</comment>
<dbReference type="GO" id="GO:0042910">
    <property type="term" value="F:xenobiotic transmembrane transporter activity"/>
    <property type="evidence" value="ECO:0007669"/>
    <property type="project" value="InterPro"/>
</dbReference>
<dbReference type="NCBIfam" id="TIGR00797">
    <property type="entry name" value="matE"/>
    <property type="match status" value="1"/>
</dbReference>
<name>A0A267MIH0_9FIRM</name>
<feature type="transmembrane region" description="Helical" evidence="7">
    <location>
        <begin position="50"/>
        <end position="74"/>
    </location>
</feature>
<feature type="transmembrane region" description="Helical" evidence="7">
    <location>
        <begin position="281"/>
        <end position="301"/>
    </location>
</feature>
<dbReference type="Proteomes" id="UP000216024">
    <property type="component" value="Unassembled WGS sequence"/>
</dbReference>
<dbReference type="OrthoDB" id="9811110at2"/>
<dbReference type="InterPro" id="IPR002528">
    <property type="entry name" value="MATE_fam"/>
</dbReference>
<dbReference type="GO" id="GO:0005886">
    <property type="term" value="C:plasma membrane"/>
    <property type="evidence" value="ECO:0007669"/>
    <property type="project" value="UniProtKB-SubCell"/>
</dbReference>
<dbReference type="RefSeq" id="WP_095133706.1">
    <property type="nucleotide sequence ID" value="NZ_NIBG01000008.1"/>
</dbReference>
<dbReference type="PANTHER" id="PTHR43823:SF3">
    <property type="entry name" value="MULTIDRUG EXPORT PROTEIN MEPA"/>
    <property type="match status" value="1"/>
</dbReference>
<evidence type="ECO:0000313" key="8">
    <source>
        <dbReference type="EMBL" id="PAB59326.1"/>
    </source>
</evidence>
<feature type="transmembrane region" description="Helical" evidence="7">
    <location>
        <begin position="95"/>
        <end position="117"/>
    </location>
</feature>
<dbReference type="InterPro" id="IPR048279">
    <property type="entry name" value="MdtK-like"/>
</dbReference>